<accession>A0AAE3ZCP1</accession>
<feature type="compositionally biased region" description="Polar residues" evidence="1">
    <location>
        <begin position="42"/>
        <end position="53"/>
    </location>
</feature>
<evidence type="ECO:0000313" key="2">
    <source>
        <dbReference type="EMBL" id="MDR7301400.1"/>
    </source>
</evidence>
<protein>
    <submittedName>
        <fullName evidence="2">Uncharacterized protein</fullName>
    </submittedName>
</protein>
<dbReference type="Proteomes" id="UP001180845">
    <property type="component" value="Unassembled WGS sequence"/>
</dbReference>
<keyword evidence="3" id="KW-1185">Reference proteome</keyword>
<sequence>MTAKLDPDLAQLLADASADDRATIASWLKDRAHGRAAVDEAPSTSAGTSSPRATMSREEGKQLVKFRLPMSEYVQFQTWCQRNGFTMAQALRELVMTVTNRARNK</sequence>
<reference evidence="2" key="1">
    <citation type="submission" date="2023-07" db="EMBL/GenBank/DDBJ databases">
        <title>Sequencing the genomes of 1000 actinobacteria strains.</title>
        <authorList>
            <person name="Klenk H.-P."/>
        </authorList>
    </citation>
    <scope>NUCLEOTIDE SEQUENCE</scope>
    <source>
        <strain evidence="2">DSM 45977</strain>
    </source>
</reference>
<gene>
    <name evidence="2" type="ORF">JOF55_001581</name>
</gene>
<proteinExistence type="predicted"/>
<dbReference type="EMBL" id="JAVDXW010000001">
    <property type="protein sequence ID" value="MDR7301400.1"/>
    <property type="molecule type" value="Genomic_DNA"/>
</dbReference>
<comment type="caution">
    <text evidence="2">The sequence shown here is derived from an EMBL/GenBank/DDBJ whole genome shotgun (WGS) entry which is preliminary data.</text>
</comment>
<feature type="region of interest" description="Disordered" evidence="1">
    <location>
        <begin position="34"/>
        <end position="58"/>
    </location>
</feature>
<organism evidence="2 3">
    <name type="scientific">Haloactinomyces albus</name>
    <dbReference type="NCBI Taxonomy" id="1352928"/>
    <lineage>
        <taxon>Bacteria</taxon>
        <taxon>Bacillati</taxon>
        <taxon>Actinomycetota</taxon>
        <taxon>Actinomycetes</taxon>
        <taxon>Actinopolysporales</taxon>
        <taxon>Actinopolysporaceae</taxon>
        <taxon>Haloactinomyces</taxon>
    </lineage>
</organism>
<dbReference type="AlphaFoldDB" id="A0AAE3ZCP1"/>
<dbReference type="RefSeq" id="WP_310271814.1">
    <property type="nucleotide sequence ID" value="NZ_JAVDXW010000001.1"/>
</dbReference>
<evidence type="ECO:0000313" key="3">
    <source>
        <dbReference type="Proteomes" id="UP001180845"/>
    </source>
</evidence>
<evidence type="ECO:0000256" key="1">
    <source>
        <dbReference type="SAM" id="MobiDB-lite"/>
    </source>
</evidence>
<name>A0AAE3ZCP1_9ACTN</name>